<evidence type="ECO:0000259" key="1">
    <source>
        <dbReference type="Pfam" id="PF07905"/>
    </source>
</evidence>
<dbReference type="InterPro" id="IPR051448">
    <property type="entry name" value="CdaR-like_regulators"/>
</dbReference>
<dbReference type="PANTHER" id="PTHR33744">
    <property type="entry name" value="CARBOHYDRATE DIACID REGULATOR"/>
    <property type="match status" value="1"/>
</dbReference>
<dbReference type="Pfam" id="PF13556">
    <property type="entry name" value="HTH_30"/>
    <property type="match status" value="1"/>
</dbReference>
<keyword evidence="4" id="KW-1185">Reference proteome</keyword>
<organism evidence="3 4">
    <name type="scientific">Desulfotomaculum nigrificans (strain DSM 14880 / VKM B-2319 / CO-1-SRB)</name>
    <name type="common">Desulfotomaculum carboxydivorans</name>
    <dbReference type="NCBI Taxonomy" id="868595"/>
    <lineage>
        <taxon>Bacteria</taxon>
        <taxon>Bacillati</taxon>
        <taxon>Bacillota</taxon>
        <taxon>Clostridia</taxon>
        <taxon>Eubacteriales</taxon>
        <taxon>Desulfotomaculaceae</taxon>
        <taxon>Desulfotomaculum</taxon>
    </lineage>
</organism>
<dbReference type="Gene3D" id="1.10.10.2840">
    <property type="entry name" value="PucR C-terminal helix-turn-helix domain"/>
    <property type="match status" value="1"/>
</dbReference>
<reference evidence="3" key="1">
    <citation type="submission" date="2011-05" db="EMBL/GenBank/DDBJ databases">
        <title>Complete sequence of Desulfotomaculum carboxydivorans CO-1-SRB.</title>
        <authorList>
            <consortium name="US DOE Joint Genome Institute"/>
            <person name="Lucas S."/>
            <person name="Han J."/>
            <person name="Lapidus A."/>
            <person name="Cheng J.-F."/>
            <person name="Goodwin L."/>
            <person name="Pitluck S."/>
            <person name="Peters L."/>
            <person name="Mikhailova N."/>
            <person name="Lu M."/>
            <person name="Han C."/>
            <person name="Tapia R."/>
            <person name="Land M."/>
            <person name="Hauser L."/>
            <person name="Kyrpides N."/>
            <person name="Ivanova N."/>
            <person name="Pagani I."/>
            <person name="Stams A."/>
            <person name="Plugge C."/>
            <person name="Muyzer G."/>
            <person name="Kuever J."/>
            <person name="Parshina S."/>
            <person name="Ivanova A."/>
            <person name="Nazina T."/>
            <person name="Woyke T."/>
        </authorList>
    </citation>
    <scope>NUCLEOTIDE SEQUENCE [LARGE SCALE GENOMIC DNA]</scope>
    <source>
        <strain evidence="3">CO-1-SRB</strain>
    </source>
</reference>
<evidence type="ECO:0000313" key="4">
    <source>
        <dbReference type="Proteomes" id="UP000009226"/>
    </source>
</evidence>
<protein>
    <submittedName>
        <fullName evidence="3">Transcriptional regulator, PucR family</fullName>
    </submittedName>
</protein>
<evidence type="ECO:0000259" key="2">
    <source>
        <dbReference type="Pfam" id="PF13556"/>
    </source>
</evidence>
<dbReference type="AlphaFoldDB" id="F6B860"/>
<proteinExistence type="predicted"/>
<dbReference type="PANTHER" id="PTHR33744:SF1">
    <property type="entry name" value="DNA-BINDING TRANSCRIPTIONAL ACTIVATOR ADER"/>
    <property type="match status" value="1"/>
</dbReference>
<name>F6B860_DESCC</name>
<dbReference type="InterPro" id="IPR012914">
    <property type="entry name" value="PucR_dom"/>
</dbReference>
<dbReference type="InterPro" id="IPR025736">
    <property type="entry name" value="PucR_C-HTH_dom"/>
</dbReference>
<dbReference type="KEGG" id="dca:Desca_0615"/>
<accession>F6B860</accession>
<dbReference type="eggNOG" id="COG2508">
    <property type="taxonomic scope" value="Bacteria"/>
</dbReference>
<gene>
    <name evidence="3" type="ordered locus">Desca_0615</name>
</gene>
<dbReference type="Pfam" id="PF07905">
    <property type="entry name" value="PucR"/>
    <property type="match status" value="1"/>
</dbReference>
<feature type="domain" description="PucR C-terminal helix-turn-helix" evidence="2">
    <location>
        <begin position="318"/>
        <end position="376"/>
    </location>
</feature>
<evidence type="ECO:0000313" key="3">
    <source>
        <dbReference type="EMBL" id="AEF93505.1"/>
    </source>
</evidence>
<dbReference type="InterPro" id="IPR042070">
    <property type="entry name" value="PucR_C-HTH_sf"/>
</dbReference>
<dbReference type="RefSeq" id="WP_013809736.1">
    <property type="nucleotide sequence ID" value="NC_015565.1"/>
</dbReference>
<dbReference type="Proteomes" id="UP000009226">
    <property type="component" value="Chromosome"/>
</dbReference>
<dbReference type="HOGENOM" id="CLU_017436_6_1_9"/>
<dbReference type="EMBL" id="CP002736">
    <property type="protein sequence ID" value="AEF93505.1"/>
    <property type="molecule type" value="Genomic_DNA"/>
</dbReference>
<dbReference type="STRING" id="868595.Desca_0615"/>
<feature type="domain" description="Purine catabolism PurC-like" evidence="1">
    <location>
        <begin position="7"/>
        <end position="128"/>
    </location>
</feature>
<sequence length="380" mass="42874">MGITVQDALSLDVLKGARLIAGAKGLERVIKRVSVLECPDCDEYKGLLREGDFFLTSFYAFKDDEPSLFTAVETLIESGSSGLCVLDLYMEDLPTELKQLADREKYPIVMISKDLPYADVITDIMDLIIQNKENIITEMQVDQLLQAGSDKNKVRSIAYQINPRFSEHILAIYCTGDATIRKISSRIQEKFNGKDSWAVLPYRQGILLLISFMTRPEDKRLTNELNSVIDTIKGYADQCPLGISRLYTGLENIGLCIKEAMLAGGLGEKVLGRQVTRYQDLGVYRVLAIIQDAPEVKAFHDEIIMPLLDYDSKNHTNLFKTAVAYIDNDGDINRTAQELFQHANTVRYRLTKIKEILQMEALEGSFYEQLSVAVKIHKLL</sequence>